<dbReference type="AlphaFoldDB" id="A0A1L3J8T3"/>
<dbReference type="Proteomes" id="UP000242561">
    <property type="component" value="Chromosome"/>
</dbReference>
<evidence type="ECO:0000256" key="5">
    <source>
        <dbReference type="ARBA" id="ARBA00023284"/>
    </source>
</evidence>
<dbReference type="InterPro" id="IPR036249">
    <property type="entry name" value="Thioredoxin-like_sf"/>
</dbReference>
<dbReference type="GO" id="GO:0033554">
    <property type="term" value="P:cellular response to stress"/>
    <property type="evidence" value="ECO:0007669"/>
    <property type="project" value="TreeGrafter"/>
</dbReference>
<evidence type="ECO:0000256" key="8">
    <source>
        <dbReference type="ARBA" id="ARBA00037420"/>
    </source>
</evidence>
<dbReference type="GO" id="GO:0005829">
    <property type="term" value="C:cytosol"/>
    <property type="evidence" value="ECO:0007669"/>
    <property type="project" value="TreeGrafter"/>
</dbReference>
<evidence type="ECO:0000313" key="11">
    <source>
        <dbReference type="EMBL" id="APG61549.1"/>
    </source>
</evidence>
<feature type="domain" description="Thioredoxin" evidence="10">
    <location>
        <begin position="3"/>
        <end position="159"/>
    </location>
</feature>
<dbReference type="Pfam" id="PF00578">
    <property type="entry name" value="AhpC-TSA"/>
    <property type="match status" value="1"/>
</dbReference>
<dbReference type="FunFam" id="3.30.1020.10:FF:000001">
    <property type="entry name" value="1-Cys peroxiredoxin"/>
    <property type="match status" value="1"/>
</dbReference>
<dbReference type="FunFam" id="3.40.30.10:FF:000011">
    <property type="entry name" value="Peroxiredoxin PRX1"/>
    <property type="match status" value="1"/>
</dbReference>
<name>A0A1L3J8T3_9SPHN</name>
<dbReference type="KEGG" id="sphl:LPB140_00335"/>
<evidence type="ECO:0000313" key="12">
    <source>
        <dbReference type="Proteomes" id="UP000242561"/>
    </source>
</evidence>
<dbReference type="RefSeq" id="WP_072558195.1">
    <property type="nucleotide sequence ID" value="NZ_CP018154.1"/>
</dbReference>
<gene>
    <name evidence="11" type="ORF">LPB140_00335</name>
</gene>
<keyword evidence="12" id="KW-1185">Reference proteome</keyword>
<evidence type="ECO:0000256" key="4">
    <source>
        <dbReference type="ARBA" id="ARBA00023002"/>
    </source>
</evidence>
<dbReference type="InterPro" id="IPR024706">
    <property type="entry name" value="Peroxiredoxin_AhpC-typ"/>
</dbReference>
<evidence type="ECO:0000256" key="3">
    <source>
        <dbReference type="ARBA" id="ARBA00022862"/>
    </source>
</evidence>
<dbReference type="InterPro" id="IPR045020">
    <property type="entry name" value="PRX_1cys"/>
</dbReference>
<dbReference type="GO" id="GO:0006979">
    <property type="term" value="P:response to oxidative stress"/>
    <property type="evidence" value="ECO:0007669"/>
    <property type="project" value="TreeGrafter"/>
</dbReference>
<keyword evidence="3" id="KW-0049">Antioxidant</keyword>
<dbReference type="OrthoDB" id="9812811at2"/>
<dbReference type="PIRSF" id="PIRSF000239">
    <property type="entry name" value="AHPC"/>
    <property type="match status" value="1"/>
</dbReference>
<dbReference type="PANTHER" id="PTHR10681:SF128">
    <property type="entry name" value="THIOREDOXIN-DEPENDENT PEROXIDE REDUCTASE, MITOCHONDRIAL"/>
    <property type="match status" value="1"/>
</dbReference>
<dbReference type="SUPFAM" id="SSF52833">
    <property type="entry name" value="Thioredoxin-like"/>
    <property type="match status" value="1"/>
</dbReference>
<dbReference type="STRING" id="1913578.LPB140_00335"/>
<dbReference type="GO" id="GO:0042744">
    <property type="term" value="P:hydrogen peroxide catabolic process"/>
    <property type="evidence" value="ECO:0007669"/>
    <property type="project" value="TreeGrafter"/>
</dbReference>
<dbReference type="GO" id="GO:0008379">
    <property type="term" value="F:thioredoxin peroxidase activity"/>
    <property type="evidence" value="ECO:0007669"/>
    <property type="project" value="TreeGrafter"/>
</dbReference>
<protein>
    <recommendedName>
        <fullName evidence="7">Thioredoxin peroxidase</fullName>
    </recommendedName>
</protein>
<dbReference type="EMBL" id="CP018154">
    <property type="protein sequence ID" value="APG61549.1"/>
    <property type="molecule type" value="Genomic_DNA"/>
</dbReference>
<evidence type="ECO:0000256" key="7">
    <source>
        <dbReference type="ARBA" id="ARBA00032824"/>
    </source>
</evidence>
<accession>A0A1L3J8T3</accession>
<proteinExistence type="inferred from homology"/>
<dbReference type="InterPro" id="IPR050217">
    <property type="entry name" value="Peroxiredoxin"/>
</dbReference>
<organism evidence="11 12">
    <name type="scientific">Sphingorhabdus lutea</name>
    <dbReference type="NCBI Taxonomy" id="1913578"/>
    <lineage>
        <taxon>Bacteria</taxon>
        <taxon>Pseudomonadati</taxon>
        <taxon>Pseudomonadota</taxon>
        <taxon>Alphaproteobacteria</taxon>
        <taxon>Sphingomonadales</taxon>
        <taxon>Sphingomonadaceae</taxon>
        <taxon>Sphingorhabdus</taxon>
    </lineage>
</organism>
<dbReference type="Gene3D" id="3.30.1020.10">
    <property type="entry name" value="Antioxidant, Horf6, Chain A, domain2"/>
    <property type="match status" value="1"/>
</dbReference>
<dbReference type="GO" id="GO:0045454">
    <property type="term" value="P:cell redox homeostasis"/>
    <property type="evidence" value="ECO:0007669"/>
    <property type="project" value="TreeGrafter"/>
</dbReference>
<keyword evidence="4" id="KW-0560">Oxidoreductase</keyword>
<dbReference type="PROSITE" id="PS51352">
    <property type="entry name" value="THIOREDOXIN_2"/>
    <property type="match status" value="1"/>
</dbReference>
<dbReference type="CDD" id="cd03016">
    <property type="entry name" value="PRX_1cys"/>
    <property type="match status" value="1"/>
</dbReference>
<dbReference type="PANTHER" id="PTHR10681">
    <property type="entry name" value="THIOREDOXIN PEROXIDASE"/>
    <property type="match status" value="1"/>
</dbReference>
<sequence length="209" mass="23819">MTLYIGDIAPDFKTQTQNGPLHFHEWAGDSWVFFFSHPADFTPVCTTEMGRTAQLANEFAKRNTKAIGLSTDSVEEHRKWIEDVNDTQNTDLQFPIIDDSDLSIARTYEMIHPQQSETAAVRSVFIIDPDKKIRLTMTYPMSVGRNFDEILRVIDALQMGDKHKIATPADWTMGKDVIIPPSINDAQAKDLFPQGWTTLRPYLRTTKID</sequence>
<comment type="similarity">
    <text evidence="6">Belongs to the peroxiredoxin family. Prx6 subfamily.</text>
</comment>
<evidence type="ECO:0000256" key="9">
    <source>
        <dbReference type="PIRSR" id="PIRSR000239-1"/>
    </source>
</evidence>
<feature type="active site" description="Cysteine sulfenic acid (-SOH) intermediate; for peroxidase activity" evidence="9">
    <location>
        <position position="45"/>
    </location>
</feature>
<dbReference type="InterPro" id="IPR019479">
    <property type="entry name" value="Peroxiredoxin_C"/>
</dbReference>
<comment type="similarity">
    <text evidence="1">Belongs to the peroxiredoxin family. AhpC/Prx1 subfamily.</text>
</comment>
<evidence type="ECO:0000259" key="10">
    <source>
        <dbReference type="PROSITE" id="PS51352"/>
    </source>
</evidence>
<comment type="function">
    <text evidence="8">Thiol-specific peroxidase that catalyzes the reduction of hydrogen peroxide and organic hydroperoxides to water and alcohols, respectively. Plays a role in cell protection against oxidative stress by detoxifying peroxides.</text>
</comment>
<keyword evidence="2 11" id="KW-0575">Peroxidase</keyword>
<reference evidence="11 12" key="1">
    <citation type="submission" date="2016-11" db="EMBL/GenBank/DDBJ databases">
        <title>Sphingorhabdus sp. LPB0140, isolated from marine environment.</title>
        <authorList>
            <person name="Kim E."/>
            <person name="Yi H."/>
        </authorList>
    </citation>
    <scope>NUCLEOTIDE SEQUENCE [LARGE SCALE GENOMIC DNA]</scope>
    <source>
        <strain evidence="11 12">LPB0140</strain>
    </source>
</reference>
<dbReference type="InterPro" id="IPR000866">
    <property type="entry name" value="AhpC/TSA"/>
</dbReference>
<evidence type="ECO:0000256" key="2">
    <source>
        <dbReference type="ARBA" id="ARBA00022559"/>
    </source>
</evidence>
<dbReference type="InterPro" id="IPR013766">
    <property type="entry name" value="Thioredoxin_domain"/>
</dbReference>
<dbReference type="NCBIfam" id="NF009668">
    <property type="entry name" value="PRK13189.1"/>
    <property type="match status" value="1"/>
</dbReference>
<keyword evidence="5" id="KW-0676">Redox-active center</keyword>
<evidence type="ECO:0000256" key="6">
    <source>
        <dbReference type="ARBA" id="ARBA00025719"/>
    </source>
</evidence>
<evidence type="ECO:0000256" key="1">
    <source>
        <dbReference type="ARBA" id="ARBA00009796"/>
    </source>
</evidence>
<dbReference type="Pfam" id="PF10417">
    <property type="entry name" value="1-cysPrx_C"/>
    <property type="match status" value="1"/>
</dbReference>
<dbReference type="Gene3D" id="3.40.30.10">
    <property type="entry name" value="Glutaredoxin"/>
    <property type="match status" value="1"/>
</dbReference>